<dbReference type="AlphaFoldDB" id="A0A3A6VI19"/>
<name>A0A3A6VI19_LEGPN</name>
<evidence type="ECO:0000313" key="1">
    <source>
        <dbReference type="EMBL" id="RJY34730.1"/>
    </source>
</evidence>
<proteinExistence type="predicted"/>
<comment type="caution">
    <text evidence="1">The sequence shown here is derived from an EMBL/GenBank/DDBJ whole genome shotgun (WGS) entry which is preliminary data.</text>
</comment>
<reference evidence="1 2" key="1">
    <citation type="submission" date="2018-08" db="EMBL/GenBank/DDBJ databases">
        <title>Genome Sequences of Legionella pneumophila subsp. pneumophila Isolates, Recovered from a Drinking Water System in a Large Builging.</title>
        <authorList>
            <person name="Gomez-Alvarez V."/>
            <person name="Boczek L."/>
            <person name="King D."/>
            <person name="Pemberton A."/>
            <person name="Pfaller S."/>
            <person name="Rodgers M."/>
            <person name="Santodomingo J."/>
            <person name="Revetta R."/>
        </authorList>
    </citation>
    <scope>NUCLEOTIDE SEQUENCE [LARGE SCALE GENOMIC DNA]</scope>
    <source>
        <strain evidence="1 2">L01C.1</strain>
    </source>
</reference>
<protein>
    <submittedName>
        <fullName evidence="1">Uncharacterized protein</fullName>
    </submittedName>
</protein>
<accession>A0A3A6VI19</accession>
<evidence type="ECO:0000313" key="2">
    <source>
        <dbReference type="Proteomes" id="UP000277145"/>
    </source>
</evidence>
<sequence>MSAIKKLVDLIKDSSEGERENGRSFIKKMRMMNNVILPSCWIGRTRLMSYVPSISRDAFTN</sequence>
<gene>
    <name evidence="1" type="ORF">D1H98_08185</name>
</gene>
<dbReference type="EMBL" id="QWDR01000001">
    <property type="protein sequence ID" value="RJY34730.1"/>
    <property type="molecule type" value="Genomic_DNA"/>
</dbReference>
<organism evidence="1 2">
    <name type="scientific">Legionella pneumophila subsp. pneumophila</name>
    <dbReference type="NCBI Taxonomy" id="91891"/>
    <lineage>
        <taxon>Bacteria</taxon>
        <taxon>Pseudomonadati</taxon>
        <taxon>Pseudomonadota</taxon>
        <taxon>Gammaproteobacteria</taxon>
        <taxon>Legionellales</taxon>
        <taxon>Legionellaceae</taxon>
        <taxon>Legionella</taxon>
    </lineage>
</organism>
<dbReference type="Proteomes" id="UP000277145">
    <property type="component" value="Unassembled WGS sequence"/>
</dbReference>